<comment type="caution">
    <text evidence="2">The sequence shown here is derived from an EMBL/GenBank/DDBJ whole genome shotgun (WGS) entry which is preliminary data.</text>
</comment>
<dbReference type="InterPro" id="IPR054465">
    <property type="entry name" value="Integrase_p58-like_C"/>
</dbReference>
<dbReference type="Proteomes" id="UP000747542">
    <property type="component" value="Unassembled WGS sequence"/>
</dbReference>
<dbReference type="AlphaFoldDB" id="A0A8J5JUB2"/>
<proteinExistence type="predicted"/>
<dbReference type="Pfam" id="PF22938">
    <property type="entry name" value="Integrase_p58_C"/>
    <property type="match status" value="1"/>
</dbReference>
<evidence type="ECO:0000313" key="3">
    <source>
        <dbReference type="Proteomes" id="UP000747542"/>
    </source>
</evidence>
<gene>
    <name evidence="2" type="ORF">Hamer_G003553</name>
</gene>
<evidence type="ECO:0000313" key="2">
    <source>
        <dbReference type="EMBL" id="KAG7164371.1"/>
    </source>
</evidence>
<name>A0A8J5JUB2_HOMAM</name>
<dbReference type="EMBL" id="JAHLQT010025476">
    <property type="protein sequence ID" value="KAG7164371.1"/>
    <property type="molecule type" value="Genomic_DNA"/>
</dbReference>
<keyword evidence="3" id="KW-1185">Reference proteome</keyword>
<feature type="domain" description="Integrase p58-like C-terminal" evidence="1">
    <location>
        <begin position="41"/>
        <end position="73"/>
    </location>
</feature>
<accession>A0A8J5JUB2</accession>
<evidence type="ECO:0000259" key="1">
    <source>
        <dbReference type="Pfam" id="PF22938"/>
    </source>
</evidence>
<protein>
    <recommendedName>
        <fullName evidence="1">Integrase p58-like C-terminal domain-containing protein</fullName>
    </recommendedName>
</protein>
<sequence length="82" mass="9463">MKRTHDDKASQVCYKDGDKVCLYNPLRKNGQSSKLKSPWEGPNTVVECHSDVTYRIRGRRKAQPKVVHVNHLWQYHGPGQCT</sequence>
<organism evidence="2 3">
    <name type="scientific">Homarus americanus</name>
    <name type="common">American lobster</name>
    <dbReference type="NCBI Taxonomy" id="6706"/>
    <lineage>
        <taxon>Eukaryota</taxon>
        <taxon>Metazoa</taxon>
        <taxon>Ecdysozoa</taxon>
        <taxon>Arthropoda</taxon>
        <taxon>Crustacea</taxon>
        <taxon>Multicrustacea</taxon>
        <taxon>Malacostraca</taxon>
        <taxon>Eumalacostraca</taxon>
        <taxon>Eucarida</taxon>
        <taxon>Decapoda</taxon>
        <taxon>Pleocyemata</taxon>
        <taxon>Astacidea</taxon>
        <taxon>Nephropoidea</taxon>
        <taxon>Nephropidae</taxon>
        <taxon>Homarus</taxon>
    </lineage>
</organism>
<reference evidence="2" key="1">
    <citation type="journal article" date="2021" name="Sci. Adv.">
        <title>The American lobster genome reveals insights on longevity, neural, and immune adaptations.</title>
        <authorList>
            <person name="Polinski J.M."/>
            <person name="Zimin A.V."/>
            <person name="Clark K.F."/>
            <person name="Kohn A.B."/>
            <person name="Sadowski N."/>
            <person name="Timp W."/>
            <person name="Ptitsyn A."/>
            <person name="Khanna P."/>
            <person name="Romanova D.Y."/>
            <person name="Williams P."/>
            <person name="Greenwood S.J."/>
            <person name="Moroz L.L."/>
            <person name="Walt D.R."/>
            <person name="Bodnar A.G."/>
        </authorList>
    </citation>
    <scope>NUCLEOTIDE SEQUENCE</scope>
    <source>
        <strain evidence="2">GMGI-L3</strain>
    </source>
</reference>